<dbReference type="KEGG" id="vg:4960799"/>
<evidence type="ECO:0000313" key="2">
    <source>
        <dbReference type="Proteomes" id="UP000203733"/>
    </source>
</evidence>
<accession>A4L1W9</accession>
<dbReference type="RefSeq" id="YP_001111273.1">
    <property type="nucleotide sequence ID" value="NC_009240.1"/>
</dbReference>
<dbReference type="GeneID" id="4960799"/>
<organism evidence="1 2">
    <name type="scientific">Gryllus bimaculatus nudivirus</name>
    <dbReference type="NCBI Taxonomy" id="432587"/>
    <lineage>
        <taxon>Viruses</taxon>
        <taxon>Viruses incertae sedis</taxon>
        <taxon>Naldaviricetes</taxon>
        <taxon>Lefavirales</taxon>
        <taxon>Nudiviridae</taxon>
        <taxon>Alphanudivirus</taxon>
        <taxon>Alphanudivirus grybimaculati</taxon>
    </lineage>
</organism>
<keyword evidence="2" id="KW-1185">Reference proteome</keyword>
<sequence>MSSITRDQLNMNTQDIISQHLSRQSTISPSTQENGGMGQGNVAAMTAAAIEHGFPRNLQHSLFNIANNTSISEDSGKRFMIDASNHIKKSFDEVKQSPEMIALQNDFKEFTKFNIKCQFDLLNEYKDLFTDTKILTVFILNLYDEKYGSGLLTKYPSLQFYINFIVISVINGFYSRFNNLNTQKERRAKFSKINILKKKNNNDKIINANEKKNNDKVSEFEKTDYYINFKGLYTIGEYTKLLVPSCFAAVCMTINQNIISRKTGTGNVSENGLECNFLTPIFCRVYVRRSKDNDFLHLDGMKEIKYVLMDMIPGSGTDVDMFQLGTPRNPKPLCGFTNNILDNKLQISESETLFTIINDLPISLHSQGNKKIIQAKTYSTLFYVLKDSYTELTAEEEKKINDYGLDIKK</sequence>
<name>A4L1W9_9VIRU</name>
<protein>
    <submittedName>
        <fullName evidence="1">Uncharacterized protein</fullName>
    </submittedName>
</protein>
<proteinExistence type="predicted"/>
<dbReference type="EMBL" id="EF203088">
    <property type="protein sequence ID" value="ABO45339.1"/>
    <property type="molecule type" value="Genomic_DNA"/>
</dbReference>
<reference evidence="1 2" key="1">
    <citation type="journal article" date="2007" name="J. Virol.">
        <title>The genome of Gryllus bimaculatus nudivirus indicates an ancient diversification of baculovirus-related nonoccluded nudiviruses of insects.</title>
        <authorList>
            <person name="Wang Y."/>
            <person name="Kleespies R.G."/>
            <person name="Huger A.M."/>
            <person name="Jehle J.A."/>
        </authorList>
    </citation>
    <scope>NUCLEOTIDE SEQUENCE [LARGE SCALE GENOMIC DNA]</scope>
</reference>
<dbReference type="Proteomes" id="UP000203733">
    <property type="component" value="Segment"/>
</dbReference>
<evidence type="ECO:0000313" key="1">
    <source>
        <dbReference type="EMBL" id="ABO45339.1"/>
    </source>
</evidence>